<proteinExistence type="predicted"/>
<accession>A0ACC1B7T7</accession>
<evidence type="ECO:0000313" key="1">
    <source>
        <dbReference type="EMBL" id="KAJ0094994.1"/>
    </source>
</evidence>
<protein>
    <submittedName>
        <fullName evidence="1">Uncharacterized protein</fullName>
    </submittedName>
</protein>
<keyword evidence="2" id="KW-1185">Reference proteome</keyword>
<name>A0ACC1B7T7_9ROSI</name>
<evidence type="ECO:0000313" key="2">
    <source>
        <dbReference type="Proteomes" id="UP001164250"/>
    </source>
</evidence>
<reference evidence="2" key="1">
    <citation type="journal article" date="2023" name="G3 (Bethesda)">
        <title>Genome assembly and association tests identify interacting loci associated with vigor, precocity, and sex in interspecific pistachio rootstocks.</title>
        <authorList>
            <person name="Palmer W."/>
            <person name="Jacygrad E."/>
            <person name="Sagayaradj S."/>
            <person name="Cavanaugh K."/>
            <person name="Han R."/>
            <person name="Bertier L."/>
            <person name="Beede B."/>
            <person name="Kafkas S."/>
            <person name="Golino D."/>
            <person name="Preece J."/>
            <person name="Michelmore R."/>
        </authorList>
    </citation>
    <scope>NUCLEOTIDE SEQUENCE [LARGE SCALE GENOMIC DNA]</scope>
</reference>
<gene>
    <name evidence="1" type="ORF">Patl1_14932</name>
</gene>
<dbReference type="Proteomes" id="UP001164250">
    <property type="component" value="Chromosome 6"/>
</dbReference>
<dbReference type="EMBL" id="CM047902">
    <property type="protein sequence ID" value="KAJ0094994.1"/>
    <property type="molecule type" value="Genomic_DNA"/>
</dbReference>
<sequence length="115" mass="12868">MFRIRRGHQVYQQVCASCHSMSLISYRDLVGAAYTEEERKAMTTEIEVVDGPNDEGEMFTRLGKFSDRFPQPYANEPYARSGFKSTVSCTAIKELSSSLIASTALDSPTFPITRS</sequence>
<comment type="caution">
    <text evidence="1">The sequence shown here is derived from an EMBL/GenBank/DDBJ whole genome shotgun (WGS) entry which is preliminary data.</text>
</comment>
<organism evidence="1 2">
    <name type="scientific">Pistacia atlantica</name>
    <dbReference type="NCBI Taxonomy" id="434234"/>
    <lineage>
        <taxon>Eukaryota</taxon>
        <taxon>Viridiplantae</taxon>
        <taxon>Streptophyta</taxon>
        <taxon>Embryophyta</taxon>
        <taxon>Tracheophyta</taxon>
        <taxon>Spermatophyta</taxon>
        <taxon>Magnoliopsida</taxon>
        <taxon>eudicotyledons</taxon>
        <taxon>Gunneridae</taxon>
        <taxon>Pentapetalae</taxon>
        <taxon>rosids</taxon>
        <taxon>malvids</taxon>
        <taxon>Sapindales</taxon>
        <taxon>Anacardiaceae</taxon>
        <taxon>Pistacia</taxon>
    </lineage>
</organism>